<evidence type="ECO:0000259" key="5">
    <source>
        <dbReference type="Pfam" id="PF02885"/>
    </source>
</evidence>
<feature type="domain" description="Glycosyl transferase family 3 N-terminal" evidence="5">
    <location>
        <begin position="208"/>
        <end position="252"/>
    </location>
</feature>
<dbReference type="GO" id="GO:0016757">
    <property type="term" value="F:glycosyltransferase activity"/>
    <property type="evidence" value="ECO:0007669"/>
    <property type="project" value="UniProtKB-KW"/>
</dbReference>
<protein>
    <submittedName>
        <fullName evidence="6">Anthranilate synthase/aminodeoxychorismate synthase-like glutamine amidotransferase</fullName>
    </submittedName>
</protein>
<dbReference type="InterPro" id="IPR036320">
    <property type="entry name" value="Glycosyl_Trfase_fam3_N_dom_sf"/>
</dbReference>
<dbReference type="CDD" id="cd01743">
    <property type="entry name" value="GATase1_Anthranilate_Synthase"/>
    <property type="match status" value="1"/>
</dbReference>
<dbReference type="AlphaFoldDB" id="A0A7W8D0C8"/>
<dbReference type="NCBIfam" id="TIGR00566">
    <property type="entry name" value="trpG_papA"/>
    <property type="match status" value="1"/>
</dbReference>
<dbReference type="InterPro" id="IPR029062">
    <property type="entry name" value="Class_I_gatase-like"/>
</dbReference>
<dbReference type="SUPFAM" id="SSF47648">
    <property type="entry name" value="Nucleoside phosphorylase/phosphoribosyltransferase N-terminal domain"/>
    <property type="match status" value="1"/>
</dbReference>
<dbReference type="InterPro" id="IPR006221">
    <property type="entry name" value="TrpG/PapA_dom"/>
</dbReference>
<keyword evidence="1" id="KW-0328">Glycosyltransferase</keyword>
<dbReference type="InterPro" id="IPR017926">
    <property type="entry name" value="GATASE"/>
</dbReference>
<dbReference type="GO" id="GO:0000162">
    <property type="term" value="P:L-tryptophan biosynthetic process"/>
    <property type="evidence" value="ECO:0007669"/>
    <property type="project" value="TreeGrafter"/>
</dbReference>
<dbReference type="InterPro" id="IPR050472">
    <property type="entry name" value="Anth_synth/Amidotransfase"/>
</dbReference>
<keyword evidence="7" id="KW-1185">Reference proteome</keyword>
<dbReference type="EMBL" id="JACHHK010000004">
    <property type="protein sequence ID" value="MBB5183245.1"/>
    <property type="molecule type" value="Genomic_DNA"/>
</dbReference>
<dbReference type="PRINTS" id="PR00096">
    <property type="entry name" value="GATASE"/>
</dbReference>
<feature type="domain" description="Glutamine amidotransferase" evidence="4">
    <location>
        <begin position="3"/>
        <end position="188"/>
    </location>
</feature>
<proteinExistence type="predicted"/>
<dbReference type="PANTHER" id="PTHR43418:SF4">
    <property type="entry name" value="MULTIFUNCTIONAL TRYPTOPHAN BIOSYNTHESIS PROTEIN"/>
    <property type="match status" value="1"/>
</dbReference>
<evidence type="ECO:0000256" key="3">
    <source>
        <dbReference type="ARBA" id="ARBA00022962"/>
    </source>
</evidence>
<dbReference type="Gene3D" id="1.20.970.10">
    <property type="entry name" value="Transferase, Pyrimidine Nucleoside Phosphorylase, Chain C"/>
    <property type="match status" value="1"/>
</dbReference>
<keyword evidence="2 6" id="KW-0808">Transferase</keyword>
<evidence type="ECO:0000313" key="6">
    <source>
        <dbReference type="EMBL" id="MBB5183245.1"/>
    </source>
</evidence>
<dbReference type="PROSITE" id="PS51273">
    <property type="entry name" value="GATASE_TYPE_1"/>
    <property type="match status" value="1"/>
</dbReference>
<comment type="caution">
    <text evidence="6">The sequence shown here is derived from an EMBL/GenBank/DDBJ whole genome shotgun (WGS) entry which is preliminary data.</text>
</comment>
<dbReference type="SUPFAM" id="SSF52317">
    <property type="entry name" value="Class I glutamine amidotransferase-like"/>
    <property type="match status" value="1"/>
</dbReference>
<dbReference type="Proteomes" id="UP000539953">
    <property type="component" value="Unassembled WGS sequence"/>
</dbReference>
<dbReference type="GO" id="GO:0005829">
    <property type="term" value="C:cytosol"/>
    <property type="evidence" value="ECO:0007669"/>
    <property type="project" value="TreeGrafter"/>
</dbReference>
<reference evidence="6 7" key="1">
    <citation type="submission" date="2020-08" db="EMBL/GenBank/DDBJ databases">
        <title>Genomic Encyclopedia of Type Strains, Phase IV (KMG-IV): sequencing the most valuable type-strain genomes for metagenomic binning, comparative biology and taxonomic classification.</title>
        <authorList>
            <person name="Goeker M."/>
        </authorList>
    </citation>
    <scope>NUCLEOTIDE SEQUENCE [LARGE SCALE GENOMIC DNA]</scope>
    <source>
        <strain evidence="6 7">DSM 25799</strain>
    </source>
</reference>
<organism evidence="6 7">
    <name type="scientific">Catenisphaera adipataccumulans</name>
    <dbReference type="NCBI Taxonomy" id="700500"/>
    <lineage>
        <taxon>Bacteria</taxon>
        <taxon>Bacillati</taxon>
        <taxon>Bacillota</taxon>
        <taxon>Erysipelotrichia</taxon>
        <taxon>Erysipelotrichales</taxon>
        <taxon>Erysipelotrichaceae</taxon>
        <taxon>Catenisphaera</taxon>
    </lineage>
</organism>
<gene>
    <name evidence="6" type="ORF">HNQ47_001266</name>
</gene>
<evidence type="ECO:0000256" key="1">
    <source>
        <dbReference type="ARBA" id="ARBA00022676"/>
    </source>
</evidence>
<dbReference type="FunFam" id="3.40.50.880:FF:000003">
    <property type="entry name" value="Anthranilate synthase component II"/>
    <property type="match status" value="1"/>
</dbReference>
<dbReference type="PRINTS" id="PR00099">
    <property type="entry name" value="CPSGATASE"/>
</dbReference>
<evidence type="ECO:0000256" key="2">
    <source>
        <dbReference type="ARBA" id="ARBA00022679"/>
    </source>
</evidence>
<keyword evidence="3 6" id="KW-0315">Glutamine amidotransferase</keyword>
<dbReference type="GO" id="GO:0004049">
    <property type="term" value="F:anthranilate synthase activity"/>
    <property type="evidence" value="ECO:0007669"/>
    <property type="project" value="TreeGrafter"/>
</dbReference>
<dbReference type="PRINTS" id="PR00097">
    <property type="entry name" value="ANTSNTHASEII"/>
</dbReference>
<name>A0A7W8D0C8_9FIRM</name>
<sequence>MLLMIDNYDSFTFNVVQVLGTLYPDIKVVKNDEITVDAIEAMQPQAIVLSPGPGTPDRAGICLDVVSRYAGTIPMMGICLGHQTIAQAFGGKIIKANKPMHGKASDICIDTDHPLFYGLPDHIQAARYHSLIADRPSFPDQLRIIAEDKDGQIMALAHRELPVCGVQFHPESILAEHGIEIFRNFLIRIAGISPDELPAVPVQNALRPYLRKLTAGGKLDPTELKEAADVLRTHQASEVQAAALMTALKMQHIDLIDEQLADDPYIAGLLAQIE</sequence>
<dbReference type="InterPro" id="IPR017459">
    <property type="entry name" value="Glycosyl_Trfase_fam3_N_dom"/>
</dbReference>
<dbReference type="RefSeq" id="WP_183328541.1">
    <property type="nucleotide sequence ID" value="NZ_JACHHK010000004.1"/>
</dbReference>
<dbReference type="Pfam" id="PF00117">
    <property type="entry name" value="GATase"/>
    <property type="match status" value="1"/>
</dbReference>
<dbReference type="PANTHER" id="PTHR43418">
    <property type="entry name" value="MULTIFUNCTIONAL TRYPTOPHAN BIOSYNTHESIS PROTEIN-RELATED"/>
    <property type="match status" value="1"/>
</dbReference>
<evidence type="ECO:0000259" key="4">
    <source>
        <dbReference type="Pfam" id="PF00117"/>
    </source>
</evidence>
<evidence type="ECO:0000313" key="7">
    <source>
        <dbReference type="Proteomes" id="UP000539953"/>
    </source>
</evidence>
<accession>A0A7W8D0C8</accession>
<dbReference type="Gene3D" id="3.40.50.880">
    <property type="match status" value="1"/>
</dbReference>
<dbReference type="Pfam" id="PF02885">
    <property type="entry name" value="Glycos_trans_3N"/>
    <property type="match status" value="1"/>
</dbReference>